<name>A0A9D1HVA1_9BACT</name>
<reference evidence="4" key="1">
    <citation type="submission" date="2020-10" db="EMBL/GenBank/DDBJ databases">
        <authorList>
            <person name="Gilroy R."/>
        </authorList>
    </citation>
    <scope>NUCLEOTIDE SEQUENCE</scope>
    <source>
        <strain evidence="4">CHK197-8231</strain>
    </source>
</reference>
<accession>A0A9D1HVA1</accession>
<feature type="domain" description="DUF2207" evidence="2">
    <location>
        <begin position="58"/>
        <end position="240"/>
    </location>
</feature>
<keyword evidence="1" id="KW-0812">Transmembrane</keyword>
<keyword evidence="1" id="KW-1133">Transmembrane helix</keyword>
<proteinExistence type="predicted"/>
<evidence type="ECO:0000256" key="1">
    <source>
        <dbReference type="SAM" id="Phobius"/>
    </source>
</evidence>
<keyword evidence="1" id="KW-0472">Membrane</keyword>
<feature type="domain" description="Predicted membrane protein YciQ-like C-terminal" evidence="3">
    <location>
        <begin position="356"/>
        <end position="655"/>
    </location>
</feature>
<dbReference type="Proteomes" id="UP000824087">
    <property type="component" value="Unassembled WGS sequence"/>
</dbReference>
<dbReference type="InterPro" id="IPR048389">
    <property type="entry name" value="YciQ-like_C"/>
</dbReference>
<dbReference type="Pfam" id="PF20990">
    <property type="entry name" value="DUF2207_C"/>
    <property type="match status" value="1"/>
</dbReference>
<dbReference type="AlphaFoldDB" id="A0A9D1HVA1"/>
<evidence type="ECO:0000259" key="3">
    <source>
        <dbReference type="Pfam" id="PF20990"/>
    </source>
</evidence>
<comment type="caution">
    <text evidence="4">The sequence shown here is derived from an EMBL/GenBank/DDBJ whole genome shotgun (WGS) entry which is preliminary data.</text>
</comment>
<gene>
    <name evidence="4" type="ORF">IAD49_05600</name>
</gene>
<feature type="transmembrane region" description="Helical" evidence="1">
    <location>
        <begin position="7"/>
        <end position="29"/>
    </location>
</feature>
<feature type="transmembrane region" description="Helical" evidence="1">
    <location>
        <begin position="321"/>
        <end position="338"/>
    </location>
</feature>
<dbReference type="EMBL" id="DVML01000033">
    <property type="protein sequence ID" value="HIU23039.1"/>
    <property type="molecule type" value="Genomic_DNA"/>
</dbReference>
<feature type="transmembrane region" description="Helical" evidence="1">
    <location>
        <begin position="572"/>
        <end position="590"/>
    </location>
</feature>
<organism evidence="4 5">
    <name type="scientific">Candidatus Fimihabitans intestinipullorum</name>
    <dbReference type="NCBI Taxonomy" id="2840820"/>
    <lineage>
        <taxon>Bacteria</taxon>
        <taxon>Bacillati</taxon>
        <taxon>Mycoplasmatota</taxon>
        <taxon>Mycoplasmatota incertae sedis</taxon>
        <taxon>Candidatus Fimihabitans</taxon>
    </lineage>
</organism>
<evidence type="ECO:0000313" key="4">
    <source>
        <dbReference type="EMBL" id="HIU23039.1"/>
    </source>
</evidence>
<dbReference type="Pfam" id="PF09972">
    <property type="entry name" value="DUF2207"/>
    <property type="match status" value="1"/>
</dbReference>
<dbReference type="InterPro" id="IPR018702">
    <property type="entry name" value="DUF2207"/>
</dbReference>
<sequence>MYKQTRNIFIIFFLIFFVIPFISTFFSYYDSEESTGPNDYARITDVDYKAVLVDEPGEGGKVVITERLTYDVHAASKNNLFWELWRDLPEDYVDGLKVDYQVNYVKQINDDGTETTYTESPKLYWNDSDYTSIIYGPGKWYHSKGPYDEGLARYECVFFYVDGLYRGDVTFEIQYEMNNAALRYSDVSELYLSMYSEDSIKHLESFKGQILIPNKDMPKKGNYLAHTYGTNSHTFDYKESDTLNPGYHTFSFDLDKDDLKFKSYNKYLEFSLLAYNEDKHSFTNFAPDNYYSDDVYLEEAMDAIEEYDNLQVEAKHNKKNLLILSILFSVLFLTFVITRDKKIRKKHKFYQPSTKIKYFRDIPSNLDPYFAASLVFSKHKHKADIGDSYSALLLNLVRKGYIELQKISETKDWDFDNILLKVLYLPPTTNPFTQMPSIPASNIISNTINTESTIAGTQPIERYNINGKKLEDLSLNEEAYFNFVVKYAHGNSITMKEFQKKVYSDYDNTNAFVDKVENSIVHLGVTRGYFQKADYCGLKNRTNSLAKSYIILAILIMLIGNLTCSFTRLDLAYGSFFIIGITLIISAVILKKCANHYILLTQFGEDEYEKWRALYRFLNSATLMDEKTVIELPLWEEYLVYATAFGISDKVIKALEIRCPDITNSPLLSNGYYRSSGFRYTTRSFSRATRRATYISRSARYSGGSYYGGGGRGGGGGGGGH</sequence>
<evidence type="ECO:0000313" key="5">
    <source>
        <dbReference type="Proteomes" id="UP000824087"/>
    </source>
</evidence>
<protein>
    <submittedName>
        <fullName evidence="4">DUF2207 domain-containing protein</fullName>
    </submittedName>
</protein>
<reference evidence="4" key="2">
    <citation type="journal article" date="2021" name="PeerJ">
        <title>Extensive microbial diversity within the chicken gut microbiome revealed by metagenomics and culture.</title>
        <authorList>
            <person name="Gilroy R."/>
            <person name="Ravi A."/>
            <person name="Getino M."/>
            <person name="Pursley I."/>
            <person name="Horton D.L."/>
            <person name="Alikhan N.F."/>
            <person name="Baker D."/>
            <person name="Gharbi K."/>
            <person name="Hall N."/>
            <person name="Watson M."/>
            <person name="Adriaenssens E.M."/>
            <person name="Foster-Nyarko E."/>
            <person name="Jarju S."/>
            <person name="Secka A."/>
            <person name="Antonio M."/>
            <person name="Oren A."/>
            <person name="Chaudhuri R.R."/>
            <person name="La Ragione R."/>
            <person name="Hildebrand F."/>
            <person name="Pallen M.J."/>
        </authorList>
    </citation>
    <scope>NUCLEOTIDE SEQUENCE</scope>
    <source>
        <strain evidence="4">CHK197-8231</strain>
    </source>
</reference>
<evidence type="ECO:0000259" key="2">
    <source>
        <dbReference type="Pfam" id="PF09972"/>
    </source>
</evidence>
<feature type="transmembrane region" description="Helical" evidence="1">
    <location>
        <begin position="549"/>
        <end position="566"/>
    </location>
</feature>